<feature type="region of interest" description="Disordered" evidence="1">
    <location>
        <begin position="82"/>
        <end position="104"/>
    </location>
</feature>
<dbReference type="HOGENOM" id="CLU_155349_1_0_1"/>
<accession>A0A0B2WLJ0</accession>
<keyword evidence="3" id="KW-1185">Reference proteome</keyword>
<dbReference type="Proteomes" id="UP000030816">
    <property type="component" value="Unassembled WGS sequence"/>
</dbReference>
<reference evidence="2 3" key="1">
    <citation type="journal article" date="2014" name="Proc. Natl. Acad. Sci. U.S.A.">
        <title>Trajectory and genomic determinants of fungal-pathogen speciation and host adaptation.</title>
        <authorList>
            <person name="Hu X."/>
            <person name="Xiao G."/>
            <person name="Zheng P."/>
            <person name="Shang Y."/>
            <person name="Su Y."/>
            <person name="Zhang X."/>
            <person name="Liu X."/>
            <person name="Zhan S."/>
            <person name="St Leger R.J."/>
            <person name="Wang C."/>
        </authorList>
    </citation>
    <scope>NUCLEOTIDE SEQUENCE [LARGE SCALE GENOMIC DNA]</scope>
    <source>
        <strain evidence="2 3">ARSEF 1941</strain>
    </source>
</reference>
<dbReference type="OrthoDB" id="2984728at2759"/>
<protein>
    <submittedName>
        <fullName evidence="2">Uncharacterized protein</fullName>
    </submittedName>
</protein>
<gene>
    <name evidence="2" type="ORF">MAM_07379</name>
</gene>
<proteinExistence type="predicted"/>
<evidence type="ECO:0000313" key="2">
    <source>
        <dbReference type="EMBL" id="KHN94783.1"/>
    </source>
</evidence>
<comment type="caution">
    <text evidence="2">The sequence shown here is derived from an EMBL/GenBank/DDBJ whole genome shotgun (WGS) entry which is preliminary data.</text>
</comment>
<evidence type="ECO:0000256" key="1">
    <source>
        <dbReference type="SAM" id="MobiDB-lite"/>
    </source>
</evidence>
<evidence type="ECO:0000313" key="3">
    <source>
        <dbReference type="Proteomes" id="UP000030816"/>
    </source>
</evidence>
<dbReference type="RefSeq" id="XP_040675849.1">
    <property type="nucleotide sequence ID" value="XM_040826177.1"/>
</dbReference>
<dbReference type="AlphaFoldDB" id="A0A0B2WLJ0"/>
<dbReference type="EMBL" id="AZHE01000030">
    <property type="protein sequence ID" value="KHN94783.1"/>
    <property type="molecule type" value="Genomic_DNA"/>
</dbReference>
<dbReference type="GeneID" id="63741834"/>
<name>A0A0B2WLJ0_METAS</name>
<sequence>MPVANGFIRTVAGGNKFTSTFIIDDTQYHFSGNFNPPVQEFMSNDARLEYESPEQLTTHQGFDGKIGTSDTLLSIQNGPSITGHLNMPISPASRVCGSGTWSQD</sequence>
<organism evidence="2 3">
    <name type="scientific">Metarhizium album (strain ARSEF 1941)</name>
    <dbReference type="NCBI Taxonomy" id="1081103"/>
    <lineage>
        <taxon>Eukaryota</taxon>
        <taxon>Fungi</taxon>
        <taxon>Dikarya</taxon>
        <taxon>Ascomycota</taxon>
        <taxon>Pezizomycotina</taxon>
        <taxon>Sordariomycetes</taxon>
        <taxon>Hypocreomycetidae</taxon>
        <taxon>Hypocreales</taxon>
        <taxon>Clavicipitaceae</taxon>
        <taxon>Metarhizium</taxon>
    </lineage>
</organism>